<feature type="transmembrane region" description="Helical" evidence="1">
    <location>
        <begin position="176"/>
        <end position="193"/>
    </location>
</feature>
<keyword evidence="1" id="KW-0812">Transmembrane</keyword>
<feature type="transmembrane region" description="Helical" evidence="1">
    <location>
        <begin position="332"/>
        <end position="353"/>
    </location>
</feature>
<organism evidence="3 4">
    <name type="scientific">Rhodopirellula bahusiensis</name>
    <dbReference type="NCBI Taxonomy" id="2014065"/>
    <lineage>
        <taxon>Bacteria</taxon>
        <taxon>Pseudomonadati</taxon>
        <taxon>Planctomycetota</taxon>
        <taxon>Planctomycetia</taxon>
        <taxon>Pirellulales</taxon>
        <taxon>Pirellulaceae</taxon>
        <taxon>Rhodopirellula</taxon>
    </lineage>
</organism>
<keyword evidence="1" id="KW-1133">Transmembrane helix</keyword>
<feature type="transmembrane region" description="Helical" evidence="1">
    <location>
        <begin position="200"/>
        <end position="223"/>
    </location>
</feature>
<dbReference type="GO" id="GO:0016747">
    <property type="term" value="F:acyltransferase activity, transferring groups other than amino-acyl groups"/>
    <property type="evidence" value="ECO:0007669"/>
    <property type="project" value="InterPro"/>
</dbReference>
<evidence type="ECO:0000256" key="1">
    <source>
        <dbReference type="SAM" id="Phobius"/>
    </source>
</evidence>
<evidence type="ECO:0000259" key="2">
    <source>
        <dbReference type="Pfam" id="PF01757"/>
    </source>
</evidence>
<accession>A0A2G1WCI0</accession>
<dbReference type="InterPro" id="IPR002656">
    <property type="entry name" value="Acyl_transf_3_dom"/>
</dbReference>
<reference evidence="3 4" key="1">
    <citation type="submission" date="2017-06" db="EMBL/GenBank/DDBJ databases">
        <title>Description of Rhodopirellula bahusiensis sp. nov.</title>
        <authorList>
            <person name="Kizina J."/>
            <person name="Harder J."/>
        </authorList>
    </citation>
    <scope>NUCLEOTIDE SEQUENCE [LARGE SCALE GENOMIC DNA]</scope>
    <source>
        <strain evidence="3 4">SWK21</strain>
    </source>
</reference>
<dbReference type="GeneID" id="90607630"/>
<feature type="transmembrane region" description="Helical" evidence="1">
    <location>
        <begin position="235"/>
        <end position="254"/>
    </location>
</feature>
<keyword evidence="4" id="KW-1185">Reference proteome</keyword>
<keyword evidence="1" id="KW-0472">Membrane</keyword>
<dbReference type="AlphaFoldDB" id="A0A2G1WCI0"/>
<proteinExistence type="predicted"/>
<sequence>MAISETQSDFLNLTRWIAAGLVVLEHARSLLFVDYGQTESPGILDKGFYFATGFGHEAVVIFFVTSGFLVGGTAWDLFQKEQFEWRRYMADRASRLYAVLIVAVILGGVMDWIGGNYFNAFGFYTDQTPEPVAVVGESFLDRLSLRHAAVSLIMFQEVWLPSFGSNGPLWSLAHEWWYYILFPLLLGVLKGPALPRLVCAGLGILLCWLLTPYILILFGVWLLGVLGWRLNARRWFSPFLALPVFFASLLMMRLEVHLFPYSHQYLLGLGFAILLNSVAGGENRFWLQGWSRWLADFSYSLYLIHLPVILFITAVLFAAGDRLTRYELNLTTCLLFLAVVMAAYLVSFVVSLFTEAKTRHIRDRLYKAIGVGSSNTGADVTSKT</sequence>
<evidence type="ECO:0000313" key="4">
    <source>
        <dbReference type="Proteomes" id="UP000225740"/>
    </source>
</evidence>
<dbReference type="RefSeq" id="WP_099259644.1">
    <property type="nucleotide sequence ID" value="NZ_NIZW01000002.1"/>
</dbReference>
<feature type="transmembrane region" description="Helical" evidence="1">
    <location>
        <begin position="96"/>
        <end position="114"/>
    </location>
</feature>
<name>A0A2G1WCI0_9BACT</name>
<evidence type="ECO:0000313" key="3">
    <source>
        <dbReference type="EMBL" id="PHQ36738.1"/>
    </source>
</evidence>
<feature type="domain" description="Acyltransferase 3" evidence="2">
    <location>
        <begin position="10"/>
        <end position="351"/>
    </location>
</feature>
<dbReference type="Proteomes" id="UP000225740">
    <property type="component" value="Unassembled WGS sequence"/>
</dbReference>
<comment type="caution">
    <text evidence="3">The sequence shown here is derived from an EMBL/GenBank/DDBJ whole genome shotgun (WGS) entry which is preliminary data.</text>
</comment>
<dbReference type="EMBL" id="NIZW01000002">
    <property type="protein sequence ID" value="PHQ36738.1"/>
    <property type="molecule type" value="Genomic_DNA"/>
</dbReference>
<dbReference type="OrthoDB" id="9796461at2"/>
<dbReference type="PANTHER" id="PTHR23028">
    <property type="entry name" value="ACETYLTRANSFERASE"/>
    <property type="match status" value="1"/>
</dbReference>
<dbReference type="InterPro" id="IPR050879">
    <property type="entry name" value="Acyltransferase_3"/>
</dbReference>
<feature type="transmembrane region" description="Helical" evidence="1">
    <location>
        <begin position="299"/>
        <end position="320"/>
    </location>
</feature>
<gene>
    <name evidence="3" type="ORF">CEE69_05205</name>
</gene>
<feature type="transmembrane region" description="Helical" evidence="1">
    <location>
        <begin position="266"/>
        <end position="287"/>
    </location>
</feature>
<protein>
    <recommendedName>
        <fullName evidence="2">Acyltransferase 3 domain-containing protein</fullName>
    </recommendedName>
</protein>
<dbReference type="Pfam" id="PF01757">
    <property type="entry name" value="Acyl_transf_3"/>
    <property type="match status" value="1"/>
</dbReference>
<feature type="transmembrane region" description="Helical" evidence="1">
    <location>
        <begin position="54"/>
        <end position="75"/>
    </location>
</feature>